<feature type="binding site" evidence="9">
    <location>
        <position position="120"/>
    </location>
    <ligand>
        <name>substrate</name>
    </ligand>
</feature>
<dbReference type="NCBIfam" id="TIGR02037">
    <property type="entry name" value="degP_htrA_DO"/>
    <property type="match status" value="1"/>
</dbReference>
<evidence type="ECO:0000256" key="6">
    <source>
        <dbReference type="ARBA" id="ARBA00022801"/>
    </source>
</evidence>
<feature type="domain" description="PDZ" evidence="10">
    <location>
        <begin position="266"/>
        <end position="363"/>
    </location>
</feature>
<dbReference type="InterPro" id="IPR051201">
    <property type="entry name" value="Chloro_Bact_Ser_Proteases"/>
</dbReference>
<dbReference type="PRINTS" id="PR00834">
    <property type="entry name" value="PROTEASES2C"/>
</dbReference>
<dbReference type="InterPro" id="IPR001940">
    <property type="entry name" value="Peptidase_S1C"/>
</dbReference>
<proteinExistence type="predicted"/>
<reference evidence="11 12" key="1">
    <citation type="journal article" date="2016" name="Environ. Microbiol.">
        <title>New Methyloceanibacter diversity from North Sea sediments includes methanotroph containing solely the soluble methane monooxygenase.</title>
        <authorList>
            <person name="Vekeman B."/>
            <person name="Kerckhof F.M."/>
            <person name="Cremers G."/>
            <person name="de Vos P."/>
            <person name="Vandamme P."/>
            <person name="Boon N."/>
            <person name="Op den Camp H.J."/>
            <person name="Heylen K."/>
        </authorList>
    </citation>
    <scope>NUCLEOTIDE SEQUENCE [LARGE SCALE GENOMIC DNA]</scope>
    <source>
        <strain evidence="11 12">R-67174</strain>
    </source>
</reference>
<evidence type="ECO:0000256" key="3">
    <source>
        <dbReference type="ARBA" id="ARBA00022729"/>
    </source>
</evidence>
<dbReference type="SMART" id="SM00228">
    <property type="entry name" value="PDZ"/>
    <property type="match status" value="2"/>
</dbReference>
<evidence type="ECO:0000256" key="4">
    <source>
        <dbReference type="ARBA" id="ARBA00022737"/>
    </source>
</evidence>
<dbReference type="Proteomes" id="UP000094501">
    <property type="component" value="Unassembled WGS sequence"/>
</dbReference>
<dbReference type="CDD" id="cd10839">
    <property type="entry name" value="cpPDZ1_DegP-like"/>
    <property type="match status" value="1"/>
</dbReference>
<dbReference type="InterPro" id="IPR011782">
    <property type="entry name" value="Pept_S1C_Do"/>
</dbReference>
<evidence type="ECO:0000256" key="1">
    <source>
        <dbReference type="ARBA" id="ARBA00004418"/>
    </source>
</evidence>
<feature type="active site" description="Charge relay system" evidence="8">
    <location>
        <position position="120"/>
    </location>
</feature>
<accession>A0A1E3VYL2</accession>
<evidence type="ECO:0000313" key="12">
    <source>
        <dbReference type="Proteomes" id="UP000094501"/>
    </source>
</evidence>
<dbReference type="Pfam" id="PF13365">
    <property type="entry name" value="Trypsin_2"/>
    <property type="match status" value="1"/>
</dbReference>
<keyword evidence="7" id="KW-0720">Serine protease</keyword>
<dbReference type="GO" id="GO:0006508">
    <property type="term" value="P:proteolysis"/>
    <property type="evidence" value="ECO:0007669"/>
    <property type="project" value="UniProtKB-KW"/>
</dbReference>
<keyword evidence="2 11" id="KW-0645">Protease</keyword>
<evidence type="ECO:0000256" key="8">
    <source>
        <dbReference type="PIRSR" id="PIRSR611782-1"/>
    </source>
</evidence>
<comment type="caution">
    <text evidence="11">The sequence shown here is derived from an EMBL/GenBank/DDBJ whole genome shotgun (WGS) entry which is preliminary data.</text>
</comment>
<keyword evidence="6" id="KW-0378">Hydrolase</keyword>
<feature type="active site" description="Charge relay system" evidence="8">
    <location>
        <position position="152"/>
    </location>
</feature>
<dbReference type="SUPFAM" id="SSF50494">
    <property type="entry name" value="Trypsin-like serine proteases"/>
    <property type="match status" value="1"/>
</dbReference>
<feature type="domain" description="PDZ" evidence="10">
    <location>
        <begin position="397"/>
        <end position="451"/>
    </location>
</feature>
<evidence type="ECO:0000256" key="5">
    <source>
        <dbReference type="ARBA" id="ARBA00022764"/>
    </source>
</evidence>
<dbReference type="OrthoDB" id="7358927at2"/>
<dbReference type="Gene3D" id="2.40.10.120">
    <property type="match status" value="1"/>
</dbReference>
<sequence>MTRLELLLRRGGNLVLIGLALCLGGLSPAGAQDEVVTRVVPKSAAAIKQSFAPVVKQAAPTVVNVYVRHKVQQSVSPLFNDPFFRRFFGHQFGVPRERIQNSLGSGVLVDAEGVVVTNYHVIRSGGESEITVALNDGREFPATLILKDEQTDLAVLRLEGNGARFPAIQFANSDGLEVGDLVLAIGDPFGVGQTVTSGIVSALARTKVGISDYQFFIQTDAAINPGNSGGALVDMDGQLVGINTAIFSKSGGSHGIGFAIPSNMVRVVVQSALKGGKVQRPWLGASLQPLTSDLAESLGLDRPAGAMVTRVHARGPAKGAGLQVGDVIVSFDGKDIQDPEALQYRFVTKGIGSTVELGLYRNGKRFRTTIATVVPIEDPPRNEQDLTGANPFSGSRVANLSPAVSAELGLDNDGLTGVVVMNVERRSNADRLGLRPGDLIVGVNDREIESVKQLTDVLQVPTGHWRLAIERGGKVFDLTVRG</sequence>
<keyword evidence="12" id="KW-1185">Reference proteome</keyword>
<dbReference type="AlphaFoldDB" id="A0A1E3VYL2"/>
<name>A0A1E3VYL2_9HYPH</name>
<dbReference type="Gene3D" id="2.30.42.10">
    <property type="match status" value="2"/>
</dbReference>
<dbReference type="InterPro" id="IPR009003">
    <property type="entry name" value="Peptidase_S1_PA"/>
</dbReference>
<dbReference type="EMBL" id="LPWG01000013">
    <property type="protein sequence ID" value="ODR98637.1"/>
    <property type="molecule type" value="Genomic_DNA"/>
</dbReference>
<dbReference type="PROSITE" id="PS50106">
    <property type="entry name" value="PDZ"/>
    <property type="match status" value="2"/>
</dbReference>
<keyword evidence="4" id="KW-0677">Repeat</keyword>
<evidence type="ECO:0000256" key="9">
    <source>
        <dbReference type="PIRSR" id="PIRSR611782-2"/>
    </source>
</evidence>
<dbReference type="STRING" id="1774968.AUC68_09575"/>
<dbReference type="PANTHER" id="PTHR43343:SF3">
    <property type="entry name" value="PROTEASE DO-LIKE 8, CHLOROPLASTIC"/>
    <property type="match status" value="1"/>
</dbReference>
<evidence type="ECO:0000313" key="11">
    <source>
        <dbReference type="EMBL" id="ODR98637.1"/>
    </source>
</evidence>
<evidence type="ECO:0000256" key="7">
    <source>
        <dbReference type="ARBA" id="ARBA00022825"/>
    </source>
</evidence>
<evidence type="ECO:0000259" key="10">
    <source>
        <dbReference type="PROSITE" id="PS50106"/>
    </source>
</evidence>
<dbReference type="SUPFAM" id="SSF50156">
    <property type="entry name" value="PDZ domain-like"/>
    <property type="match status" value="2"/>
</dbReference>
<evidence type="ECO:0000256" key="2">
    <source>
        <dbReference type="ARBA" id="ARBA00022670"/>
    </source>
</evidence>
<feature type="binding site" evidence="9">
    <location>
        <begin position="226"/>
        <end position="228"/>
    </location>
    <ligand>
        <name>substrate</name>
    </ligand>
</feature>
<dbReference type="GO" id="GO:0004252">
    <property type="term" value="F:serine-type endopeptidase activity"/>
    <property type="evidence" value="ECO:0007669"/>
    <property type="project" value="InterPro"/>
</dbReference>
<feature type="active site" description="Charge relay system" evidence="8">
    <location>
        <position position="228"/>
    </location>
</feature>
<keyword evidence="5" id="KW-0574">Periplasm</keyword>
<gene>
    <name evidence="11" type="ORF">AUC68_09575</name>
</gene>
<feature type="binding site" evidence="9">
    <location>
        <position position="152"/>
    </location>
    <ligand>
        <name>substrate</name>
    </ligand>
</feature>
<dbReference type="Pfam" id="PF17820">
    <property type="entry name" value="PDZ_6"/>
    <property type="match status" value="1"/>
</dbReference>
<dbReference type="PANTHER" id="PTHR43343">
    <property type="entry name" value="PEPTIDASE S12"/>
    <property type="match status" value="1"/>
</dbReference>
<dbReference type="InterPro" id="IPR036034">
    <property type="entry name" value="PDZ_sf"/>
</dbReference>
<dbReference type="Pfam" id="PF13180">
    <property type="entry name" value="PDZ_2"/>
    <property type="match status" value="1"/>
</dbReference>
<organism evidence="11 12">
    <name type="scientific">Methyloceanibacter methanicus</name>
    <dbReference type="NCBI Taxonomy" id="1774968"/>
    <lineage>
        <taxon>Bacteria</taxon>
        <taxon>Pseudomonadati</taxon>
        <taxon>Pseudomonadota</taxon>
        <taxon>Alphaproteobacteria</taxon>
        <taxon>Hyphomicrobiales</taxon>
        <taxon>Hyphomicrobiaceae</taxon>
        <taxon>Methyloceanibacter</taxon>
    </lineage>
</organism>
<comment type="subcellular location">
    <subcellularLocation>
        <location evidence="1">Periplasm</location>
    </subcellularLocation>
</comment>
<dbReference type="InterPro" id="IPR001478">
    <property type="entry name" value="PDZ"/>
</dbReference>
<dbReference type="InterPro" id="IPR041489">
    <property type="entry name" value="PDZ_6"/>
</dbReference>
<dbReference type="GO" id="GO:0042597">
    <property type="term" value="C:periplasmic space"/>
    <property type="evidence" value="ECO:0007669"/>
    <property type="project" value="UniProtKB-SubCell"/>
</dbReference>
<protein>
    <submittedName>
        <fullName evidence="11">Serine protease</fullName>
    </submittedName>
</protein>
<keyword evidence="3" id="KW-0732">Signal</keyword>